<dbReference type="eggNOG" id="COG3335">
    <property type="taxonomic scope" value="Bacteria"/>
</dbReference>
<dbReference type="InterPro" id="IPR036397">
    <property type="entry name" value="RNaseH_sf"/>
</dbReference>
<gene>
    <name evidence="3" type="ordered locus">DSC_14530</name>
</gene>
<dbReference type="AlphaFoldDB" id="G7UUS7"/>
<reference evidence="3 4" key="1">
    <citation type="journal article" date="2012" name="J. Bacteriol.">
        <title>Complete Genome Sequence of the BTEX-Degrading Bacterium Pseudoxanthomonas spadix BD-a59.</title>
        <authorList>
            <person name="Lee S.H."/>
            <person name="Jin H.M."/>
            <person name="Lee H.J."/>
            <person name="Kim J.M."/>
            <person name="Jeon C.O."/>
        </authorList>
    </citation>
    <scope>NUCLEOTIDE SEQUENCE [LARGE SCALE GENOMIC DNA]</scope>
    <source>
        <strain evidence="3 4">BD-a59</strain>
    </source>
</reference>
<evidence type="ECO:0000313" key="3">
    <source>
        <dbReference type="EMBL" id="AER57550.1"/>
    </source>
</evidence>
<dbReference type="OrthoDB" id="129174at2"/>
<feature type="domain" description="Winged helix-turn helix" evidence="2">
    <location>
        <begin position="1"/>
        <end position="29"/>
    </location>
</feature>
<accession>G7UUS7</accession>
<evidence type="ECO:0000259" key="1">
    <source>
        <dbReference type="Pfam" id="PF13358"/>
    </source>
</evidence>
<dbReference type="Pfam" id="PF13358">
    <property type="entry name" value="DDE_3"/>
    <property type="match status" value="1"/>
</dbReference>
<dbReference type="GO" id="GO:0003676">
    <property type="term" value="F:nucleic acid binding"/>
    <property type="evidence" value="ECO:0007669"/>
    <property type="project" value="InterPro"/>
</dbReference>
<proteinExistence type="predicted"/>
<keyword evidence="4" id="KW-1185">Reference proteome</keyword>
<dbReference type="HOGENOM" id="CLU_1667935_0_0_6"/>
<dbReference type="EMBL" id="CP003093">
    <property type="protein sequence ID" value="AER57550.1"/>
    <property type="molecule type" value="Genomic_DNA"/>
</dbReference>
<dbReference type="InterPro" id="IPR038717">
    <property type="entry name" value="Tc1-like_DDE_dom"/>
</dbReference>
<dbReference type="Proteomes" id="UP000005870">
    <property type="component" value="Chromosome"/>
</dbReference>
<dbReference type="KEGG" id="psd:DSC_14530"/>
<evidence type="ECO:0000259" key="2">
    <source>
        <dbReference type="Pfam" id="PF13592"/>
    </source>
</evidence>
<dbReference type="NCBIfam" id="NF033545">
    <property type="entry name" value="transpos_IS630"/>
    <property type="match status" value="1"/>
</dbReference>
<name>G7UUS7_PSEUP</name>
<sequence>MKRLGYSPQRPLYRAWQQDPLLVAQWHAKQYPKIVARAKREGALVFFADESGIRSDHHAGTTWAPVGQTPVVKATGARFGFNILSAVNARGHFRFMSVEGSVNGQVFKQFLQRLIAGQTQKIFLIVGGHPSYKARLVKLFVEEHADRIELFFLPPVLS</sequence>
<evidence type="ECO:0000313" key="4">
    <source>
        <dbReference type="Proteomes" id="UP000005870"/>
    </source>
</evidence>
<dbReference type="InterPro" id="IPR047655">
    <property type="entry name" value="Transpos_IS630-like"/>
</dbReference>
<dbReference type="InterPro" id="IPR025959">
    <property type="entry name" value="Winged_HTH_dom"/>
</dbReference>
<protein>
    <submittedName>
        <fullName evidence="3">Transposase</fullName>
    </submittedName>
</protein>
<feature type="domain" description="Tc1-like transposase DDE" evidence="1">
    <location>
        <begin position="45"/>
        <end position="156"/>
    </location>
</feature>
<dbReference type="Gene3D" id="3.30.420.10">
    <property type="entry name" value="Ribonuclease H-like superfamily/Ribonuclease H"/>
    <property type="match status" value="1"/>
</dbReference>
<dbReference type="Pfam" id="PF13592">
    <property type="entry name" value="HTH_33"/>
    <property type="match status" value="1"/>
</dbReference>
<organism evidence="3 4">
    <name type="scientific">Pseudoxanthomonas spadix (strain BD-a59)</name>
    <dbReference type="NCBI Taxonomy" id="1045855"/>
    <lineage>
        <taxon>Bacteria</taxon>
        <taxon>Pseudomonadati</taxon>
        <taxon>Pseudomonadota</taxon>
        <taxon>Gammaproteobacteria</taxon>
        <taxon>Lysobacterales</taxon>
        <taxon>Lysobacteraceae</taxon>
        <taxon>Pseudoxanthomonas</taxon>
    </lineage>
</organism>